<protein>
    <submittedName>
        <fullName evidence="1">Uncharacterized protein</fullName>
    </submittedName>
</protein>
<accession>A0A6A6SUH0</accession>
<keyword evidence="2" id="KW-1185">Reference proteome</keyword>
<sequence length="149" mass="17102">MFSQCKLTISELLTDFNAPGSEARLLRFIRQAARQVAQAYDRNGRCAFEALAIIPSYYRIPGAPPTKNMLAGLDGVYTLGIRGVDVRFVGYVYEDVIENKLSMLNPDLIDKMMEGHRNAYTIYSYGWDRVVIPPDEKITRQMWVDEWLE</sequence>
<gene>
    <name evidence="1" type="ORF">K491DRAFT_761619</name>
</gene>
<dbReference type="Proteomes" id="UP000799324">
    <property type="component" value="Unassembled WGS sequence"/>
</dbReference>
<evidence type="ECO:0000313" key="1">
    <source>
        <dbReference type="EMBL" id="KAF2650621.1"/>
    </source>
</evidence>
<proteinExistence type="predicted"/>
<organism evidence="1 2">
    <name type="scientific">Lophiostoma macrostomum CBS 122681</name>
    <dbReference type="NCBI Taxonomy" id="1314788"/>
    <lineage>
        <taxon>Eukaryota</taxon>
        <taxon>Fungi</taxon>
        <taxon>Dikarya</taxon>
        <taxon>Ascomycota</taxon>
        <taxon>Pezizomycotina</taxon>
        <taxon>Dothideomycetes</taxon>
        <taxon>Pleosporomycetidae</taxon>
        <taxon>Pleosporales</taxon>
        <taxon>Lophiostomataceae</taxon>
        <taxon>Lophiostoma</taxon>
    </lineage>
</organism>
<dbReference type="AlphaFoldDB" id="A0A6A6SUH0"/>
<evidence type="ECO:0000313" key="2">
    <source>
        <dbReference type="Proteomes" id="UP000799324"/>
    </source>
</evidence>
<reference evidence="1" key="1">
    <citation type="journal article" date="2020" name="Stud. Mycol.">
        <title>101 Dothideomycetes genomes: a test case for predicting lifestyles and emergence of pathogens.</title>
        <authorList>
            <person name="Haridas S."/>
            <person name="Albert R."/>
            <person name="Binder M."/>
            <person name="Bloem J."/>
            <person name="Labutti K."/>
            <person name="Salamov A."/>
            <person name="Andreopoulos B."/>
            <person name="Baker S."/>
            <person name="Barry K."/>
            <person name="Bills G."/>
            <person name="Bluhm B."/>
            <person name="Cannon C."/>
            <person name="Castanera R."/>
            <person name="Culley D."/>
            <person name="Daum C."/>
            <person name="Ezra D."/>
            <person name="Gonzalez J."/>
            <person name="Henrissat B."/>
            <person name="Kuo A."/>
            <person name="Liang C."/>
            <person name="Lipzen A."/>
            <person name="Lutzoni F."/>
            <person name="Magnuson J."/>
            <person name="Mondo S."/>
            <person name="Nolan M."/>
            <person name="Ohm R."/>
            <person name="Pangilinan J."/>
            <person name="Park H.-J."/>
            <person name="Ramirez L."/>
            <person name="Alfaro M."/>
            <person name="Sun H."/>
            <person name="Tritt A."/>
            <person name="Yoshinaga Y."/>
            <person name="Zwiers L.-H."/>
            <person name="Turgeon B."/>
            <person name="Goodwin S."/>
            <person name="Spatafora J."/>
            <person name="Crous P."/>
            <person name="Grigoriev I."/>
        </authorList>
    </citation>
    <scope>NUCLEOTIDE SEQUENCE</scope>
    <source>
        <strain evidence="1">CBS 122681</strain>
    </source>
</reference>
<dbReference type="EMBL" id="MU004449">
    <property type="protein sequence ID" value="KAF2650621.1"/>
    <property type="molecule type" value="Genomic_DNA"/>
</dbReference>
<name>A0A6A6SUH0_9PLEO</name>